<keyword evidence="6 10" id="KW-0808">Transferase</keyword>
<dbReference type="PANTHER" id="PTHR32438:SF5">
    <property type="entry name" value="4-ALPHA-GLUCANOTRANSFERASE DPE1, CHLOROPLASTIC_AMYLOPLASTIC"/>
    <property type="match status" value="1"/>
</dbReference>
<evidence type="ECO:0000256" key="3">
    <source>
        <dbReference type="ARBA" id="ARBA00012560"/>
    </source>
</evidence>
<dbReference type="GO" id="GO:0004134">
    <property type="term" value="F:4-alpha-glucanotransferase activity"/>
    <property type="evidence" value="ECO:0007669"/>
    <property type="project" value="UniProtKB-EC"/>
</dbReference>
<dbReference type="SUPFAM" id="SSF51445">
    <property type="entry name" value="(Trans)glycosidases"/>
    <property type="match status" value="1"/>
</dbReference>
<evidence type="ECO:0000313" key="12">
    <source>
        <dbReference type="EMBL" id="OGD15389.1"/>
    </source>
</evidence>
<dbReference type="PANTHER" id="PTHR32438">
    <property type="entry name" value="4-ALPHA-GLUCANOTRANSFERASE DPE1, CHLOROPLASTIC/AMYLOPLASTIC"/>
    <property type="match status" value="1"/>
</dbReference>
<keyword evidence="7 10" id="KW-0119">Carbohydrate metabolism</keyword>
<feature type="coiled-coil region" evidence="11">
    <location>
        <begin position="164"/>
        <end position="191"/>
    </location>
</feature>
<dbReference type="EMBL" id="MEYH01000057">
    <property type="protein sequence ID" value="OGD15389.1"/>
    <property type="molecule type" value="Genomic_DNA"/>
</dbReference>
<gene>
    <name evidence="12" type="ORF">A2V47_02480</name>
</gene>
<protein>
    <recommendedName>
        <fullName evidence="4 10">4-alpha-glucanotransferase</fullName>
        <ecNumber evidence="3 10">2.4.1.25</ecNumber>
    </recommendedName>
    <alternativeName>
        <fullName evidence="8 10">Amylomaltase</fullName>
    </alternativeName>
    <alternativeName>
        <fullName evidence="9 10">Disproportionating enzyme</fullName>
    </alternativeName>
</protein>
<dbReference type="NCBIfam" id="NF011080">
    <property type="entry name" value="PRK14508.1-3"/>
    <property type="match status" value="1"/>
</dbReference>
<evidence type="ECO:0000256" key="5">
    <source>
        <dbReference type="ARBA" id="ARBA00022676"/>
    </source>
</evidence>
<keyword evidence="5 10" id="KW-0328">Glycosyltransferase</keyword>
<evidence type="ECO:0000256" key="10">
    <source>
        <dbReference type="RuleBase" id="RU361207"/>
    </source>
</evidence>
<evidence type="ECO:0000313" key="13">
    <source>
        <dbReference type="Proteomes" id="UP000177701"/>
    </source>
</evidence>
<evidence type="ECO:0000256" key="9">
    <source>
        <dbReference type="ARBA" id="ARBA00031501"/>
    </source>
</evidence>
<evidence type="ECO:0000256" key="2">
    <source>
        <dbReference type="ARBA" id="ARBA00005684"/>
    </source>
</evidence>
<comment type="catalytic activity">
    <reaction evidence="1 10">
        <text>Transfers a segment of a (1-&gt;4)-alpha-D-glucan to a new position in an acceptor, which may be glucose or a (1-&gt;4)-alpha-D-glucan.</text>
        <dbReference type="EC" id="2.4.1.25"/>
    </reaction>
</comment>
<reference evidence="12 13" key="1">
    <citation type="journal article" date="2016" name="Nat. Commun.">
        <title>Thousands of microbial genomes shed light on interconnected biogeochemical processes in an aquifer system.</title>
        <authorList>
            <person name="Anantharaman K."/>
            <person name="Brown C.T."/>
            <person name="Hug L.A."/>
            <person name="Sharon I."/>
            <person name="Castelle C.J."/>
            <person name="Probst A.J."/>
            <person name="Thomas B.C."/>
            <person name="Singh A."/>
            <person name="Wilkins M.J."/>
            <person name="Karaoz U."/>
            <person name="Brodie E.L."/>
            <person name="Williams K.H."/>
            <person name="Hubbard S.S."/>
            <person name="Banfield J.F."/>
        </authorList>
    </citation>
    <scope>NUCLEOTIDE SEQUENCE [LARGE SCALE GENOMIC DNA]</scope>
</reference>
<dbReference type="Gene3D" id="3.20.20.80">
    <property type="entry name" value="Glycosidases"/>
    <property type="match status" value="1"/>
</dbReference>
<evidence type="ECO:0000256" key="4">
    <source>
        <dbReference type="ARBA" id="ARBA00020295"/>
    </source>
</evidence>
<keyword evidence="11" id="KW-0175">Coiled coil</keyword>
<evidence type="ECO:0000256" key="11">
    <source>
        <dbReference type="SAM" id="Coils"/>
    </source>
</evidence>
<dbReference type="GO" id="GO:0005975">
    <property type="term" value="P:carbohydrate metabolic process"/>
    <property type="evidence" value="ECO:0007669"/>
    <property type="project" value="InterPro"/>
</dbReference>
<dbReference type="Proteomes" id="UP000177701">
    <property type="component" value="Unassembled WGS sequence"/>
</dbReference>
<dbReference type="EC" id="2.4.1.25" evidence="3 10"/>
<comment type="similarity">
    <text evidence="2 10">Belongs to the disproportionating enzyme family.</text>
</comment>
<evidence type="ECO:0000256" key="1">
    <source>
        <dbReference type="ARBA" id="ARBA00000439"/>
    </source>
</evidence>
<proteinExistence type="inferred from homology"/>
<organism evidence="12 13">
    <name type="scientific">Candidatus Sediminicultor quintus</name>
    <dbReference type="NCBI Taxonomy" id="1797291"/>
    <lineage>
        <taxon>Bacteria</taxon>
        <taxon>Pseudomonadati</taxon>
        <taxon>Atribacterota</taxon>
        <taxon>Candidatus Phoenicimicrobiia</taxon>
        <taxon>Candidatus Pheonicimicrobiales</taxon>
        <taxon>Candidatus Phoenicimicrobiaceae</taxon>
        <taxon>Candidatus Sediminicultor</taxon>
    </lineage>
</organism>
<evidence type="ECO:0000256" key="7">
    <source>
        <dbReference type="ARBA" id="ARBA00023277"/>
    </source>
</evidence>
<dbReference type="InterPro" id="IPR003385">
    <property type="entry name" value="Glyco_hydro_77"/>
</dbReference>
<name>A0A1F5AA36_9BACT</name>
<accession>A0A1F5AA36</accession>
<evidence type="ECO:0000256" key="6">
    <source>
        <dbReference type="ARBA" id="ARBA00022679"/>
    </source>
</evidence>
<dbReference type="InterPro" id="IPR017853">
    <property type="entry name" value="GH"/>
</dbReference>
<sequence length="504" mass="60071">MKERYSGILMHISSLSSEYGIGDLGPHAYQFVDLLAKNKQRFWQILPLNPTEQQHGNSPYHSFATFAGNPLFISPELLYQDGLLKKEEIINYSLPQKKDIDFNQVYSLKNKLLDKTYPRFTKLASYQGDYQEFCQQNLFWLEDYALFQSLKSYFQGKSWNHWPLEIKNRQQETIQKLKKELEQEINREKVLQFLFFHQWSQLKKYCQKKNIKIIGDMPIYVTYNSMDVWCHPQLFKLDQDKEQTYKAGVPPDYFSKTGQLWGNPVYQWEEHHKEKYTWWIQRIKQHLLMVDLLRIDHFRGLVAYWEVPFKEKTAIPGHWVTVPTEDFLAHIIHQFPTVPFIAEDLGDITEDVKARIKKWHFPGMRVLIFAFGDDFPHSIHLPHHYEPNNVVYTGTHDNNTIQGWQSEELKQKQKKNIVRYLGKKINFEEIHWDFIRMVQASVAFLAIIPVQDVLGLGKEARMNNPAYPQNNWQWRITPQQRLKLEQDEMPKLKELSGIYDRKSE</sequence>
<comment type="caution">
    <text evidence="12">The sequence shown here is derived from an EMBL/GenBank/DDBJ whole genome shotgun (WGS) entry which is preliminary data.</text>
</comment>
<dbReference type="STRING" id="1797291.A2V47_02480"/>
<evidence type="ECO:0000256" key="8">
    <source>
        <dbReference type="ARBA" id="ARBA00031423"/>
    </source>
</evidence>
<dbReference type="AlphaFoldDB" id="A0A1F5AA36"/>
<dbReference type="NCBIfam" id="TIGR00217">
    <property type="entry name" value="malQ"/>
    <property type="match status" value="1"/>
</dbReference>
<dbReference type="Pfam" id="PF02446">
    <property type="entry name" value="Glyco_hydro_77"/>
    <property type="match status" value="1"/>
</dbReference>